<accession>W1NS64</accession>
<protein>
    <submittedName>
        <fullName evidence="1">Uncharacterized protein</fullName>
    </submittedName>
</protein>
<reference evidence="2" key="1">
    <citation type="journal article" date="2013" name="Science">
        <title>The Amborella genome and the evolution of flowering plants.</title>
        <authorList>
            <consortium name="Amborella Genome Project"/>
        </authorList>
    </citation>
    <scope>NUCLEOTIDE SEQUENCE [LARGE SCALE GENOMIC DNA]</scope>
</reference>
<dbReference type="Proteomes" id="UP000017836">
    <property type="component" value="Unassembled WGS sequence"/>
</dbReference>
<gene>
    <name evidence="1" type="ORF">AMTR_s00072p00156840</name>
</gene>
<sequence length="73" mass="7538">MGQVARLARPFKYRALATCGLARASPSWPKGWDGLGQGHDRAGPALGGAWSMAALAQGAKANMAHAQPVAKPK</sequence>
<proteinExistence type="predicted"/>
<organism evidence="1 2">
    <name type="scientific">Amborella trichopoda</name>
    <dbReference type="NCBI Taxonomy" id="13333"/>
    <lineage>
        <taxon>Eukaryota</taxon>
        <taxon>Viridiplantae</taxon>
        <taxon>Streptophyta</taxon>
        <taxon>Embryophyta</taxon>
        <taxon>Tracheophyta</taxon>
        <taxon>Spermatophyta</taxon>
        <taxon>Magnoliopsida</taxon>
        <taxon>Amborellales</taxon>
        <taxon>Amborellaceae</taxon>
        <taxon>Amborella</taxon>
    </lineage>
</organism>
<name>W1NS64_AMBTC</name>
<dbReference type="Gramene" id="ERM98463">
    <property type="protein sequence ID" value="ERM98463"/>
    <property type="gene ID" value="AMTR_s00072p00156840"/>
</dbReference>
<dbReference type="EMBL" id="KI395332">
    <property type="protein sequence ID" value="ERM98463.1"/>
    <property type="molecule type" value="Genomic_DNA"/>
</dbReference>
<evidence type="ECO:0000313" key="2">
    <source>
        <dbReference type="Proteomes" id="UP000017836"/>
    </source>
</evidence>
<dbReference type="HOGENOM" id="CLU_2708150_0_0_1"/>
<evidence type="ECO:0000313" key="1">
    <source>
        <dbReference type="EMBL" id="ERM98463.1"/>
    </source>
</evidence>
<dbReference type="AlphaFoldDB" id="W1NS64"/>
<keyword evidence="2" id="KW-1185">Reference proteome</keyword>